<dbReference type="GO" id="GO:0004791">
    <property type="term" value="F:thioredoxin-disulfide reductase (NADPH) activity"/>
    <property type="evidence" value="ECO:0007669"/>
    <property type="project" value="UniProtKB-EC"/>
</dbReference>
<dbReference type="EC" id="1.8.1.9" evidence="9"/>
<dbReference type="Pfam" id="PF03458">
    <property type="entry name" value="Gly_transporter"/>
    <property type="match status" value="2"/>
</dbReference>
<feature type="transmembrane region" description="Helical" evidence="7">
    <location>
        <begin position="61"/>
        <end position="80"/>
    </location>
</feature>
<accession>A0A381DIZ2</accession>
<feature type="transmembrane region" description="Helical" evidence="7">
    <location>
        <begin position="6"/>
        <end position="25"/>
    </location>
</feature>
<evidence type="ECO:0000256" key="6">
    <source>
        <dbReference type="ARBA" id="ARBA00023136"/>
    </source>
</evidence>
<comment type="similarity">
    <text evidence="2">Belongs to the UPF0126 family.</text>
</comment>
<evidence type="ECO:0000313" key="10">
    <source>
        <dbReference type="Proteomes" id="UP000254920"/>
    </source>
</evidence>
<dbReference type="EMBL" id="UFVD01000001">
    <property type="protein sequence ID" value="SUX10451.1"/>
    <property type="molecule type" value="Genomic_DNA"/>
</dbReference>
<reference evidence="9 10" key="1">
    <citation type="submission" date="2018-06" db="EMBL/GenBank/DDBJ databases">
        <authorList>
            <consortium name="Pathogen Informatics"/>
            <person name="Doyle S."/>
        </authorList>
    </citation>
    <scope>NUCLEOTIDE SEQUENCE [LARGE SCALE GENOMIC DNA]</scope>
    <source>
        <strain evidence="9 10">NCTC12475</strain>
    </source>
</reference>
<sequence>MDIDIVLLSEYIGIASAALSGFYFGVSKKCDFLGIFISSFLTALGGGILRDITVGRPLYSFTHYMPCSIVIVVMTLAIVLKLHKNDRIKTHAAFVFTDAIDVVAFSIVGSIVAIEYSYNVFGVIAIGFINGVCGGLLRDIVLNEVPWFLLSGLYGSVAILISAIYYLLHLIGIDNNIITFICLLSFGIAFRMLAYYRQWNLGTLE</sequence>
<dbReference type="PANTHER" id="PTHR30506:SF3">
    <property type="entry name" value="UPF0126 INNER MEMBRANE PROTEIN YADS-RELATED"/>
    <property type="match status" value="1"/>
</dbReference>
<dbReference type="InterPro" id="IPR005115">
    <property type="entry name" value="Gly_transporter"/>
</dbReference>
<feature type="transmembrane region" description="Helical" evidence="7">
    <location>
        <begin position="32"/>
        <end position="49"/>
    </location>
</feature>
<keyword evidence="4 7" id="KW-0812">Transmembrane</keyword>
<evidence type="ECO:0000256" key="2">
    <source>
        <dbReference type="ARBA" id="ARBA00008193"/>
    </source>
</evidence>
<feature type="transmembrane region" description="Helical" evidence="7">
    <location>
        <begin position="177"/>
        <end position="196"/>
    </location>
</feature>
<protein>
    <submittedName>
        <fullName evidence="9">Thioredoxin reductase</fullName>
        <ecNumber evidence="9">1.8.1.9</ecNumber>
    </submittedName>
</protein>
<keyword evidence="3" id="KW-1003">Cell membrane</keyword>
<keyword evidence="10" id="KW-1185">Reference proteome</keyword>
<feature type="transmembrane region" description="Helical" evidence="7">
    <location>
        <begin position="92"/>
        <end position="114"/>
    </location>
</feature>
<keyword evidence="5 7" id="KW-1133">Transmembrane helix</keyword>
<dbReference type="GO" id="GO:0005886">
    <property type="term" value="C:plasma membrane"/>
    <property type="evidence" value="ECO:0007669"/>
    <property type="project" value="UniProtKB-SubCell"/>
</dbReference>
<feature type="transmembrane region" description="Helical" evidence="7">
    <location>
        <begin position="149"/>
        <end position="171"/>
    </location>
</feature>
<proteinExistence type="inferred from homology"/>
<organism evidence="9 10">
    <name type="scientific">Campylobacter sputorum subsp. sputorum</name>
    <dbReference type="NCBI Taxonomy" id="32024"/>
    <lineage>
        <taxon>Bacteria</taxon>
        <taxon>Pseudomonadati</taxon>
        <taxon>Campylobacterota</taxon>
        <taxon>Epsilonproteobacteria</taxon>
        <taxon>Campylobacterales</taxon>
        <taxon>Campylobacteraceae</taxon>
        <taxon>Campylobacter</taxon>
    </lineage>
</organism>
<gene>
    <name evidence="9" type="primary">yicG</name>
    <name evidence="9" type="ORF">NCTC12475_00648</name>
</gene>
<dbReference type="PANTHER" id="PTHR30506">
    <property type="entry name" value="INNER MEMBRANE PROTEIN"/>
    <property type="match status" value="1"/>
</dbReference>
<feature type="domain" description="Glycine transporter" evidence="8">
    <location>
        <begin position="96"/>
        <end position="169"/>
    </location>
</feature>
<evidence type="ECO:0000256" key="7">
    <source>
        <dbReference type="SAM" id="Phobius"/>
    </source>
</evidence>
<keyword evidence="9" id="KW-0560">Oxidoreductase</keyword>
<evidence type="ECO:0000256" key="5">
    <source>
        <dbReference type="ARBA" id="ARBA00022989"/>
    </source>
</evidence>
<evidence type="ECO:0000256" key="1">
    <source>
        <dbReference type="ARBA" id="ARBA00004651"/>
    </source>
</evidence>
<evidence type="ECO:0000259" key="8">
    <source>
        <dbReference type="Pfam" id="PF03458"/>
    </source>
</evidence>
<dbReference type="AlphaFoldDB" id="A0A381DIZ2"/>
<evidence type="ECO:0000256" key="4">
    <source>
        <dbReference type="ARBA" id="ARBA00022692"/>
    </source>
</evidence>
<dbReference type="Proteomes" id="UP000254920">
    <property type="component" value="Unassembled WGS sequence"/>
</dbReference>
<dbReference type="STRING" id="32024.GCA_000788295_01009"/>
<keyword evidence="6 7" id="KW-0472">Membrane</keyword>
<comment type="subcellular location">
    <subcellularLocation>
        <location evidence="1">Cell membrane</location>
        <topology evidence="1">Multi-pass membrane protein</topology>
    </subcellularLocation>
</comment>
<feature type="domain" description="Glycine transporter" evidence="8">
    <location>
        <begin position="9"/>
        <end position="78"/>
    </location>
</feature>
<evidence type="ECO:0000256" key="3">
    <source>
        <dbReference type="ARBA" id="ARBA00022475"/>
    </source>
</evidence>
<feature type="transmembrane region" description="Helical" evidence="7">
    <location>
        <begin position="120"/>
        <end position="137"/>
    </location>
</feature>
<name>A0A381DIZ2_9BACT</name>
<evidence type="ECO:0000313" key="9">
    <source>
        <dbReference type="EMBL" id="SUX10451.1"/>
    </source>
</evidence>